<organism evidence="4 5">
    <name type="scientific">Thalassobaculum litoreum DSM 18839</name>
    <dbReference type="NCBI Taxonomy" id="1123362"/>
    <lineage>
        <taxon>Bacteria</taxon>
        <taxon>Pseudomonadati</taxon>
        <taxon>Pseudomonadota</taxon>
        <taxon>Alphaproteobacteria</taxon>
        <taxon>Rhodospirillales</taxon>
        <taxon>Thalassobaculaceae</taxon>
        <taxon>Thalassobaculum</taxon>
    </lineage>
</organism>
<evidence type="ECO:0000256" key="1">
    <source>
        <dbReference type="ARBA" id="ARBA00005125"/>
    </source>
</evidence>
<dbReference type="Pfam" id="PF01370">
    <property type="entry name" value="Epimerase"/>
    <property type="match status" value="1"/>
</dbReference>
<dbReference type="EMBL" id="FNBW01000014">
    <property type="protein sequence ID" value="SDG32008.1"/>
    <property type="molecule type" value="Genomic_DNA"/>
</dbReference>
<accession>A0A8G2BL13</accession>
<name>A0A8G2BL13_9PROT</name>
<dbReference type="CDD" id="cd08946">
    <property type="entry name" value="SDR_e"/>
    <property type="match status" value="1"/>
</dbReference>
<keyword evidence="5" id="KW-1185">Reference proteome</keyword>
<dbReference type="AlphaFoldDB" id="A0A8G2BL13"/>
<dbReference type="Gene3D" id="3.40.50.720">
    <property type="entry name" value="NAD(P)-binding Rossmann-like Domain"/>
    <property type="match status" value="1"/>
</dbReference>
<dbReference type="InterPro" id="IPR001509">
    <property type="entry name" value="Epimerase_deHydtase"/>
</dbReference>
<evidence type="ECO:0000256" key="2">
    <source>
        <dbReference type="ARBA" id="ARBA00007637"/>
    </source>
</evidence>
<reference evidence="4 5" key="1">
    <citation type="submission" date="2016-10" db="EMBL/GenBank/DDBJ databases">
        <authorList>
            <person name="Varghese N."/>
            <person name="Submissions S."/>
        </authorList>
    </citation>
    <scope>NUCLEOTIDE SEQUENCE [LARGE SCALE GENOMIC DNA]</scope>
    <source>
        <strain evidence="4 5">DSM 18839</strain>
    </source>
</reference>
<feature type="domain" description="NAD-dependent epimerase/dehydratase" evidence="3">
    <location>
        <begin position="4"/>
        <end position="252"/>
    </location>
</feature>
<comment type="caution">
    <text evidence="4">The sequence shown here is derived from an EMBL/GenBank/DDBJ whole genome shotgun (WGS) entry which is preliminary data.</text>
</comment>
<comment type="similarity">
    <text evidence="2">Belongs to the NAD(P)-dependent epimerase/dehydratase family.</text>
</comment>
<dbReference type="InterPro" id="IPR036291">
    <property type="entry name" value="NAD(P)-bd_dom_sf"/>
</dbReference>
<protein>
    <submittedName>
        <fullName evidence="4">UDP-glucuronate 4-epimerase</fullName>
    </submittedName>
</protein>
<evidence type="ECO:0000313" key="5">
    <source>
        <dbReference type="Proteomes" id="UP000198615"/>
    </source>
</evidence>
<evidence type="ECO:0000259" key="3">
    <source>
        <dbReference type="Pfam" id="PF01370"/>
    </source>
</evidence>
<dbReference type="SUPFAM" id="SSF51735">
    <property type="entry name" value="NAD(P)-binding Rossmann-fold domains"/>
    <property type="match status" value="1"/>
</dbReference>
<proteinExistence type="inferred from homology"/>
<dbReference type="OrthoDB" id="7352636at2"/>
<dbReference type="Proteomes" id="UP000198615">
    <property type="component" value="Unassembled WGS sequence"/>
</dbReference>
<evidence type="ECO:0000313" key="4">
    <source>
        <dbReference type="EMBL" id="SDG32008.1"/>
    </source>
</evidence>
<dbReference type="RefSeq" id="WP_093153192.1">
    <property type="nucleotide sequence ID" value="NZ_FNBW01000014.1"/>
</dbReference>
<gene>
    <name evidence="4" type="ORF">SAMN05660686_04029</name>
</gene>
<sequence length="336" mass="36462">MTTLIAGGCGFIGLAVAERYLEDGQQVVLFDRNPLHPVAKARLDALPGSYTLIQGDIRQAEPIAQAIGDHRVDQVFYGAAVTSGPDREREAPESVIEVNLVGLAHTLKAAAKTGARRLINISSGAAYGTGAFGDTGWSGPLDEYGTREEPFKIYGMTKFGSERLVRRYAELTDLDTRSVRLSTIYGAWEIDSGARDTLSAPMQAALLARAGGTAIFDRRDALDWTYSRHVAGALQALMATPTGSLKSDLFNVTSARQVSVMDMCAPLAEAFPGFSYRLAEPGETATVNLWSDQDRFPMKPDRLATEAGHRLPDDLAATMADFIGWIRDHGTFWDRS</sequence>
<comment type="pathway">
    <text evidence="1">Bacterial outer membrane biogenesis; LPS O-antigen biosynthesis.</text>
</comment>
<dbReference type="PANTHER" id="PTHR43000">
    <property type="entry name" value="DTDP-D-GLUCOSE 4,6-DEHYDRATASE-RELATED"/>
    <property type="match status" value="1"/>
</dbReference>